<keyword evidence="2" id="KW-1185">Reference proteome</keyword>
<dbReference type="AlphaFoldDB" id="A0A498R749"/>
<organism evidence="1 2">
    <name type="scientific">Lucifera butyrica</name>
    <dbReference type="NCBI Taxonomy" id="1351585"/>
    <lineage>
        <taxon>Bacteria</taxon>
        <taxon>Bacillati</taxon>
        <taxon>Bacillota</taxon>
        <taxon>Negativicutes</taxon>
        <taxon>Veillonellales</taxon>
        <taxon>Veillonellaceae</taxon>
        <taxon>Lucifera</taxon>
    </lineage>
</organism>
<protein>
    <submittedName>
        <fullName evidence="1">Uncharacterized protein</fullName>
    </submittedName>
</protein>
<reference evidence="1 2" key="1">
    <citation type="submission" date="2018-06" db="EMBL/GenBank/DDBJ databases">
        <authorList>
            <person name="Strepis N."/>
        </authorList>
    </citation>
    <scope>NUCLEOTIDE SEQUENCE [LARGE SCALE GENOMIC DNA]</scope>
    <source>
        <strain evidence="1">LUCI</strain>
    </source>
</reference>
<evidence type="ECO:0000313" key="2">
    <source>
        <dbReference type="Proteomes" id="UP000277811"/>
    </source>
</evidence>
<accession>A0A498R749</accession>
<dbReference type="EMBL" id="UPPP01000051">
    <property type="protein sequence ID" value="VBB04958.1"/>
    <property type="molecule type" value="Genomic_DNA"/>
</dbReference>
<dbReference type="Proteomes" id="UP000277811">
    <property type="component" value="Unassembled WGS sequence"/>
</dbReference>
<proteinExistence type="predicted"/>
<gene>
    <name evidence="1" type="ORF">LUCI_0164</name>
</gene>
<evidence type="ECO:0000313" key="1">
    <source>
        <dbReference type="EMBL" id="VBB04958.1"/>
    </source>
</evidence>
<name>A0A498R749_9FIRM</name>
<sequence>MEVRKKVILEYKNGVAMVSSQLRWDSHTNFSLLLQYCVLKFVVNDCKRNKKILDLKLTAGARLRSRVNYGSLS</sequence>